<dbReference type="OrthoDB" id="9812495at2"/>
<dbReference type="InterPro" id="IPR010982">
    <property type="entry name" value="Lambda_DNA-bd_dom_sf"/>
</dbReference>
<evidence type="ECO:0000259" key="2">
    <source>
        <dbReference type="PROSITE" id="PS50943"/>
    </source>
</evidence>
<feature type="domain" description="HTH cro/C1-type" evidence="2">
    <location>
        <begin position="10"/>
        <end position="64"/>
    </location>
</feature>
<protein>
    <recommendedName>
        <fullName evidence="2">HTH cro/C1-type domain-containing protein</fullName>
    </recommendedName>
</protein>
<evidence type="ECO:0000313" key="4">
    <source>
        <dbReference type="Proteomes" id="UP000070352"/>
    </source>
</evidence>
<dbReference type="SMART" id="SM00530">
    <property type="entry name" value="HTH_XRE"/>
    <property type="match status" value="1"/>
</dbReference>
<comment type="caution">
    <text evidence="3">The sequence shown here is derived from an EMBL/GenBank/DDBJ whole genome shotgun (WGS) entry which is preliminary data.</text>
</comment>
<organism evidence="3 4">
    <name type="scientific">Tepidibacillus decaturensis</name>
    <dbReference type="NCBI Taxonomy" id="1413211"/>
    <lineage>
        <taxon>Bacteria</taxon>
        <taxon>Bacillati</taxon>
        <taxon>Bacillota</taxon>
        <taxon>Bacilli</taxon>
        <taxon>Bacillales</taxon>
        <taxon>Bacillaceae</taxon>
        <taxon>Tepidibacillus</taxon>
    </lineage>
</organism>
<dbReference type="AlphaFoldDB" id="A0A135L0X1"/>
<gene>
    <name evidence="3" type="ORF">U473_00250</name>
</gene>
<evidence type="ECO:0000313" key="3">
    <source>
        <dbReference type="EMBL" id="KXG42648.1"/>
    </source>
</evidence>
<dbReference type="PANTHER" id="PTHR46558">
    <property type="entry name" value="TRACRIPTIONAL REGULATORY PROTEIN-RELATED-RELATED"/>
    <property type="match status" value="1"/>
</dbReference>
<proteinExistence type="predicted"/>
<reference evidence="3 4" key="1">
    <citation type="submission" date="2016-02" db="EMBL/GenBank/DDBJ databases">
        <title>Draft Genome for Tepidibacillus decaturensis nov. sp. Strain Z9, an Anaerobic, Moderately Thermophilic and Heterotrophic Bacterium from Deep Subsurface of the Illinois Basin, USA.</title>
        <authorList>
            <person name="Dong Y."/>
            <person name="Chang J.Y."/>
            <person name="Sanford R."/>
            <person name="Fouke B.W."/>
        </authorList>
    </citation>
    <scope>NUCLEOTIDE SEQUENCE [LARGE SCALE GENOMIC DNA]</scope>
    <source>
        <strain evidence="3 4">Z9</strain>
    </source>
</reference>
<keyword evidence="4" id="KW-1185">Reference proteome</keyword>
<dbReference type="InterPro" id="IPR001387">
    <property type="entry name" value="Cro/C1-type_HTH"/>
</dbReference>
<dbReference type="RefSeq" id="WP_068722304.1">
    <property type="nucleotide sequence ID" value="NZ_LSKU01000001.1"/>
</dbReference>
<dbReference type="SUPFAM" id="SSF47413">
    <property type="entry name" value="lambda repressor-like DNA-binding domains"/>
    <property type="match status" value="1"/>
</dbReference>
<keyword evidence="1" id="KW-0238">DNA-binding</keyword>
<dbReference type="CDD" id="cd00093">
    <property type="entry name" value="HTH_XRE"/>
    <property type="match status" value="1"/>
</dbReference>
<accession>A0A135L0X1</accession>
<name>A0A135L0X1_9BACI</name>
<dbReference type="Gene3D" id="1.10.260.40">
    <property type="entry name" value="lambda repressor-like DNA-binding domains"/>
    <property type="match status" value="1"/>
</dbReference>
<dbReference type="Pfam" id="PF01381">
    <property type="entry name" value="HTH_3"/>
    <property type="match status" value="1"/>
</dbReference>
<dbReference type="EMBL" id="LSKU01000001">
    <property type="protein sequence ID" value="KXG42648.1"/>
    <property type="molecule type" value="Genomic_DNA"/>
</dbReference>
<dbReference type="PANTHER" id="PTHR46558:SF11">
    <property type="entry name" value="HTH-TYPE TRANSCRIPTIONAL REGULATOR XRE"/>
    <property type="match status" value="1"/>
</dbReference>
<sequence length="134" mass="15311">MDLSKIGGNIKKARKNKKLTQQELADKIGKTESSIRKYEKGLVQVPTDVLQQIADVLDVKLSELMGWDEFDKRFNSNEEVSKEVKLIENVKSCFGEQAKNLLEDFTSLNEVGQSKALDYVSDLVEQEKYRKPNE</sequence>
<evidence type="ECO:0000256" key="1">
    <source>
        <dbReference type="ARBA" id="ARBA00023125"/>
    </source>
</evidence>
<dbReference type="STRING" id="1413211.U473_00250"/>
<dbReference type="Proteomes" id="UP000070352">
    <property type="component" value="Unassembled WGS sequence"/>
</dbReference>
<dbReference type="GO" id="GO:0003677">
    <property type="term" value="F:DNA binding"/>
    <property type="evidence" value="ECO:0007669"/>
    <property type="project" value="UniProtKB-KW"/>
</dbReference>
<dbReference type="PROSITE" id="PS50943">
    <property type="entry name" value="HTH_CROC1"/>
    <property type="match status" value="1"/>
</dbReference>